<name>A0A8T0XLW0_PANVG</name>
<evidence type="ECO:0000313" key="2">
    <source>
        <dbReference type="EMBL" id="KAG2662442.1"/>
    </source>
</evidence>
<evidence type="ECO:0000256" key="1">
    <source>
        <dbReference type="SAM" id="MobiDB-lite"/>
    </source>
</evidence>
<feature type="compositionally biased region" description="Basic and acidic residues" evidence="1">
    <location>
        <begin position="132"/>
        <end position="145"/>
    </location>
</feature>
<organism evidence="2 3">
    <name type="scientific">Panicum virgatum</name>
    <name type="common">Blackwell switchgrass</name>
    <dbReference type="NCBI Taxonomy" id="38727"/>
    <lineage>
        <taxon>Eukaryota</taxon>
        <taxon>Viridiplantae</taxon>
        <taxon>Streptophyta</taxon>
        <taxon>Embryophyta</taxon>
        <taxon>Tracheophyta</taxon>
        <taxon>Spermatophyta</taxon>
        <taxon>Magnoliopsida</taxon>
        <taxon>Liliopsida</taxon>
        <taxon>Poales</taxon>
        <taxon>Poaceae</taxon>
        <taxon>PACMAD clade</taxon>
        <taxon>Panicoideae</taxon>
        <taxon>Panicodae</taxon>
        <taxon>Paniceae</taxon>
        <taxon>Panicinae</taxon>
        <taxon>Panicum</taxon>
        <taxon>Panicum sect. Hiantes</taxon>
    </lineage>
</organism>
<evidence type="ECO:0000313" key="3">
    <source>
        <dbReference type="Proteomes" id="UP000823388"/>
    </source>
</evidence>
<feature type="region of interest" description="Disordered" evidence="1">
    <location>
        <begin position="33"/>
        <end position="145"/>
    </location>
</feature>
<proteinExistence type="predicted"/>
<feature type="region of interest" description="Disordered" evidence="1">
    <location>
        <begin position="1"/>
        <end position="20"/>
    </location>
</feature>
<dbReference type="AlphaFoldDB" id="A0A8T0XLW0"/>
<dbReference type="Proteomes" id="UP000823388">
    <property type="component" value="Chromosome 1K"/>
</dbReference>
<gene>
    <name evidence="2" type="ORF">PVAP13_1KG538050</name>
</gene>
<keyword evidence="3" id="KW-1185">Reference proteome</keyword>
<feature type="compositionally biased region" description="Basic residues" evidence="1">
    <location>
        <begin position="66"/>
        <end position="76"/>
    </location>
</feature>
<comment type="caution">
    <text evidence="2">The sequence shown here is derived from an EMBL/GenBank/DDBJ whole genome shotgun (WGS) entry which is preliminary data.</text>
</comment>
<feature type="compositionally biased region" description="Polar residues" evidence="1">
    <location>
        <begin position="99"/>
        <end position="108"/>
    </location>
</feature>
<accession>A0A8T0XLW0</accession>
<dbReference type="EMBL" id="CM029037">
    <property type="protein sequence ID" value="KAG2662442.1"/>
    <property type="molecule type" value="Genomic_DNA"/>
</dbReference>
<sequence>MAEEHHHWNGSTTSQPYLPIGVRIGATRNLMLAVAEPRRVPPPPRPEPPRPHRGRLRESAAPAGAPRRRRRDRKPLRILSPASRRHEQQNGAEEEQQRGARSSSPSRSCHTRTGAAGGVARLPRPLQAAANAHERAPGQCERECG</sequence>
<protein>
    <submittedName>
        <fullName evidence="2">Uncharacterized protein</fullName>
    </submittedName>
</protein>
<reference evidence="2" key="1">
    <citation type="submission" date="2020-05" db="EMBL/GenBank/DDBJ databases">
        <title>WGS assembly of Panicum virgatum.</title>
        <authorList>
            <person name="Lovell J.T."/>
            <person name="Jenkins J."/>
            <person name="Shu S."/>
            <person name="Juenger T.E."/>
            <person name="Schmutz J."/>
        </authorList>
    </citation>
    <scope>NUCLEOTIDE SEQUENCE</scope>
    <source>
        <strain evidence="2">AP13</strain>
    </source>
</reference>